<dbReference type="OrthoDB" id="8189406at2759"/>
<keyword evidence="2" id="KW-1185">Reference proteome</keyword>
<protein>
    <recommendedName>
        <fullName evidence="3">PH domain-containing protein</fullName>
    </recommendedName>
</protein>
<organism evidence="1 2">
    <name type="scientific">Psylliodes chrysocephalus</name>
    <dbReference type="NCBI Taxonomy" id="3402493"/>
    <lineage>
        <taxon>Eukaryota</taxon>
        <taxon>Metazoa</taxon>
        <taxon>Ecdysozoa</taxon>
        <taxon>Arthropoda</taxon>
        <taxon>Hexapoda</taxon>
        <taxon>Insecta</taxon>
        <taxon>Pterygota</taxon>
        <taxon>Neoptera</taxon>
        <taxon>Endopterygota</taxon>
        <taxon>Coleoptera</taxon>
        <taxon>Polyphaga</taxon>
        <taxon>Cucujiformia</taxon>
        <taxon>Chrysomeloidea</taxon>
        <taxon>Chrysomelidae</taxon>
        <taxon>Galerucinae</taxon>
        <taxon>Alticini</taxon>
        <taxon>Psylliodes</taxon>
    </lineage>
</organism>
<evidence type="ECO:0000313" key="1">
    <source>
        <dbReference type="EMBL" id="CAH1108221.1"/>
    </source>
</evidence>
<accession>A0A9P0D1M9</accession>
<evidence type="ECO:0000313" key="2">
    <source>
        <dbReference type="Proteomes" id="UP001153636"/>
    </source>
</evidence>
<dbReference type="EMBL" id="OV651815">
    <property type="protein sequence ID" value="CAH1108221.1"/>
    <property type="molecule type" value="Genomic_DNA"/>
</dbReference>
<sequence>MLIATPYRDFDSDRSPPRVISEIRKSCGSYYFSPTNFKVKITGDLLLKIGNDKNWWPRKVSVRCGQLLVSSTCGPVQEGPMSLRIPLRHLSLQAGPLPNSLTLCKGQSKVLTFQTSDEKTFGEWVKTIAIELIRQTPLDAIKYLDILTIADYWKRREPTYEKDWNFNCTKIDEKPSETTCRSCEENNNQISPPPRTKKVPSEVEEKYVEDLLKKCQDTQNYVPVKEKLFLFESLCKLRRKVRSTEDVSLKVVDTGTKRARSLHDLSNLNSYSGAVREICKYFEEKTNDNPTTSLDSKRLVNSDSQLNDLYRVRKVYAM</sequence>
<proteinExistence type="predicted"/>
<evidence type="ECO:0008006" key="3">
    <source>
        <dbReference type="Google" id="ProtNLM"/>
    </source>
</evidence>
<gene>
    <name evidence="1" type="ORF">PSYICH_LOCUS9321</name>
</gene>
<dbReference type="AlphaFoldDB" id="A0A9P0D1M9"/>
<reference evidence="1" key="1">
    <citation type="submission" date="2022-01" db="EMBL/GenBank/DDBJ databases">
        <authorList>
            <person name="King R."/>
        </authorList>
    </citation>
    <scope>NUCLEOTIDE SEQUENCE</scope>
</reference>
<dbReference type="SUPFAM" id="SSF50729">
    <property type="entry name" value="PH domain-like"/>
    <property type="match status" value="1"/>
</dbReference>
<name>A0A9P0D1M9_9CUCU</name>
<dbReference type="Proteomes" id="UP001153636">
    <property type="component" value="Chromosome 3"/>
</dbReference>